<evidence type="ECO:0000313" key="3">
    <source>
        <dbReference type="Proteomes" id="UP001500967"/>
    </source>
</evidence>
<organism evidence="2 3">
    <name type="scientific">Cryptosporangium japonicum</name>
    <dbReference type="NCBI Taxonomy" id="80872"/>
    <lineage>
        <taxon>Bacteria</taxon>
        <taxon>Bacillati</taxon>
        <taxon>Actinomycetota</taxon>
        <taxon>Actinomycetes</taxon>
        <taxon>Cryptosporangiales</taxon>
        <taxon>Cryptosporangiaceae</taxon>
        <taxon>Cryptosporangium</taxon>
    </lineage>
</organism>
<dbReference type="PANTHER" id="PTHR34109">
    <property type="entry name" value="BNAUNNG04460D PROTEIN-RELATED"/>
    <property type="match status" value="1"/>
</dbReference>
<sequence length="164" mass="17503">MDILVATDAVPFQGAVLNPFVIVDDAAGFVTFVTEVFGAAETVAARTPTPTGQLIHAQVRLGTVDLMLADRLDGWPSRPGLLQVWVTSARTVLDRAGARGATTITEPTPFYGETTLARLADPWGNLWWLYEPAPGQADPVPSWEGGGPDVVFTTLDSALRALSR</sequence>
<proteinExistence type="predicted"/>
<name>A0ABN0V899_9ACTN</name>
<dbReference type="RefSeq" id="WP_344654036.1">
    <property type="nucleotide sequence ID" value="NZ_BAAAGX010000041.1"/>
</dbReference>
<protein>
    <recommendedName>
        <fullName evidence="1">Glyoxalase/fosfomycin resistance/dioxygenase domain-containing protein</fullName>
    </recommendedName>
</protein>
<reference evidence="2 3" key="1">
    <citation type="journal article" date="2019" name="Int. J. Syst. Evol. Microbiol.">
        <title>The Global Catalogue of Microorganisms (GCM) 10K type strain sequencing project: providing services to taxonomists for standard genome sequencing and annotation.</title>
        <authorList>
            <consortium name="The Broad Institute Genomics Platform"/>
            <consortium name="The Broad Institute Genome Sequencing Center for Infectious Disease"/>
            <person name="Wu L."/>
            <person name="Ma J."/>
        </authorList>
    </citation>
    <scope>NUCLEOTIDE SEQUENCE [LARGE SCALE GENOMIC DNA]</scope>
    <source>
        <strain evidence="2 3">JCM 10425</strain>
    </source>
</reference>
<evidence type="ECO:0000313" key="2">
    <source>
        <dbReference type="EMBL" id="GAA0278910.1"/>
    </source>
</evidence>
<dbReference type="EMBL" id="BAAAGX010000041">
    <property type="protein sequence ID" value="GAA0278910.1"/>
    <property type="molecule type" value="Genomic_DNA"/>
</dbReference>
<dbReference type="InterPro" id="IPR004360">
    <property type="entry name" value="Glyas_Fos-R_dOase_dom"/>
</dbReference>
<accession>A0ABN0V899</accession>
<dbReference type="PANTHER" id="PTHR34109:SF1">
    <property type="entry name" value="VOC DOMAIN-CONTAINING PROTEIN"/>
    <property type="match status" value="1"/>
</dbReference>
<evidence type="ECO:0000259" key="1">
    <source>
        <dbReference type="Pfam" id="PF00903"/>
    </source>
</evidence>
<dbReference type="Proteomes" id="UP001500967">
    <property type="component" value="Unassembled WGS sequence"/>
</dbReference>
<dbReference type="Pfam" id="PF00903">
    <property type="entry name" value="Glyoxalase"/>
    <property type="match status" value="1"/>
</dbReference>
<feature type="domain" description="Glyoxalase/fosfomycin resistance/dioxygenase" evidence="1">
    <location>
        <begin position="21"/>
        <end position="129"/>
    </location>
</feature>
<dbReference type="SUPFAM" id="SSF54593">
    <property type="entry name" value="Glyoxalase/Bleomycin resistance protein/Dihydroxybiphenyl dioxygenase"/>
    <property type="match status" value="1"/>
</dbReference>
<gene>
    <name evidence="2" type="ORF">GCM10009539_78410</name>
</gene>
<comment type="caution">
    <text evidence="2">The sequence shown here is derived from an EMBL/GenBank/DDBJ whole genome shotgun (WGS) entry which is preliminary data.</text>
</comment>
<keyword evidence="3" id="KW-1185">Reference proteome</keyword>
<dbReference type="Gene3D" id="3.10.180.10">
    <property type="entry name" value="2,3-Dihydroxybiphenyl 1,2-Dioxygenase, domain 1"/>
    <property type="match status" value="1"/>
</dbReference>
<dbReference type="InterPro" id="IPR029068">
    <property type="entry name" value="Glyas_Bleomycin-R_OHBP_Dase"/>
</dbReference>